<dbReference type="RefSeq" id="WP_135086805.1">
    <property type="nucleotide sequence ID" value="NZ_SPDV01000019.1"/>
</dbReference>
<dbReference type="SUPFAM" id="SSF52833">
    <property type="entry name" value="Thioredoxin-like"/>
    <property type="match status" value="1"/>
</dbReference>
<keyword evidence="5" id="KW-0676">Redox-active center</keyword>
<dbReference type="PANTHER" id="PTHR42852">
    <property type="entry name" value="THIOL:DISULFIDE INTERCHANGE PROTEIN DSBE"/>
    <property type="match status" value="1"/>
</dbReference>
<keyword evidence="8" id="KW-1185">Reference proteome</keyword>
<gene>
    <name evidence="7" type="ORF">E2493_11315</name>
</gene>
<dbReference type="InterPro" id="IPR036249">
    <property type="entry name" value="Thioredoxin-like_sf"/>
</dbReference>
<dbReference type="InterPro" id="IPR013740">
    <property type="entry name" value="Redoxin"/>
</dbReference>
<dbReference type="InterPro" id="IPR004799">
    <property type="entry name" value="Periplasmic_diS_OxRdtase_DsbE"/>
</dbReference>
<dbReference type="OrthoDB" id="9799347at2"/>
<comment type="subcellular location">
    <subcellularLocation>
        <location evidence="1">Cell envelope</location>
    </subcellularLocation>
</comment>
<evidence type="ECO:0000259" key="6">
    <source>
        <dbReference type="PROSITE" id="PS51352"/>
    </source>
</evidence>
<accession>A0A4Y8ZQC5</accession>
<sequence length="175" mass="18904">MRKVLLFLPLALFAAVVLAFAFRLYAPGDAIIRSRMVGKPMPDFALKPIVPNHPGLAAADLRRGAPRLVNVFGSWCIPCRVEAPQLEALKARGLPIDAIAIRDTSADVAGFLRDHGDPFQRIGDDPTSRVQIAIGSSGVPETFVVDGKGIIRHQHIGEIRPEDVDGIVAAWEAAR</sequence>
<dbReference type="Pfam" id="PF08534">
    <property type="entry name" value="Redoxin"/>
    <property type="match status" value="1"/>
</dbReference>
<feature type="domain" description="Thioredoxin" evidence="6">
    <location>
        <begin position="35"/>
        <end position="175"/>
    </location>
</feature>
<comment type="caution">
    <text evidence="7">The sequence shown here is derived from an EMBL/GenBank/DDBJ whole genome shotgun (WGS) entry which is preliminary data.</text>
</comment>
<dbReference type="PROSITE" id="PS51352">
    <property type="entry name" value="THIOREDOXIN_2"/>
    <property type="match status" value="1"/>
</dbReference>
<protein>
    <submittedName>
        <fullName evidence="7">DsbE family thiol:disulfide interchange protein</fullName>
    </submittedName>
</protein>
<reference evidence="7 8" key="1">
    <citation type="submission" date="2019-03" db="EMBL/GenBank/DDBJ databases">
        <title>Genome sequence of Sphingomonas sp. 17J27-24.</title>
        <authorList>
            <person name="Kim M."/>
            <person name="Maeng S."/>
            <person name="Sathiyaraj S."/>
        </authorList>
    </citation>
    <scope>NUCLEOTIDE SEQUENCE [LARGE SCALE GENOMIC DNA]</scope>
    <source>
        <strain evidence="7 8">17J27-24</strain>
    </source>
</reference>
<dbReference type="Gene3D" id="3.40.30.10">
    <property type="entry name" value="Glutaredoxin"/>
    <property type="match status" value="1"/>
</dbReference>
<evidence type="ECO:0000256" key="5">
    <source>
        <dbReference type="ARBA" id="ARBA00023284"/>
    </source>
</evidence>
<evidence type="ECO:0000256" key="2">
    <source>
        <dbReference type="ARBA" id="ARBA00007758"/>
    </source>
</evidence>
<evidence type="ECO:0000256" key="3">
    <source>
        <dbReference type="ARBA" id="ARBA00022748"/>
    </source>
</evidence>
<dbReference type="GO" id="GO:0015036">
    <property type="term" value="F:disulfide oxidoreductase activity"/>
    <property type="evidence" value="ECO:0007669"/>
    <property type="project" value="InterPro"/>
</dbReference>
<evidence type="ECO:0000313" key="8">
    <source>
        <dbReference type="Proteomes" id="UP000298213"/>
    </source>
</evidence>
<dbReference type="Proteomes" id="UP000298213">
    <property type="component" value="Unassembled WGS sequence"/>
</dbReference>
<keyword evidence="3" id="KW-0201">Cytochrome c-type biogenesis</keyword>
<dbReference type="NCBIfam" id="TIGR00385">
    <property type="entry name" value="dsbE"/>
    <property type="match status" value="1"/>
</dbReference>
<dbReference type="GO" id="GO:0017004">
    <property type="term" value="P:cytochrome complex assembly"/>
    <property type="evidence" value="ECO:0007669"/>
    <property type="project" value="UniProtKB-KW"/>
</dbReference>
<dbReference type="AlphaFoldDB" id="A0A4Y8ZQC5"/>
<evidence type="ECO:0000256" key="1">
    <source>
        <dbReference type="ARBA" id="ARBA00004196"/>
    </source>
</evidence>
<evidence type="ECO:0000313" key="7">
    <source>
        <dbReference type="EMBL" id="TFI58164.1"/>
    </source>
</evidence>
<dbReference type="EMBL" id="SPDV01000019">
    <property type="protein sequence ID" value="TFI58164.1"/>
    <property type="molecule type" value="Genomic_DNA"/>
</dbReference>
<proteinExistence type="inferred from homology"/>
<organism evidence="7 8">
    <name type="scientific">Sphingomonas parva</name>
    <dbReference type="NCBI Taxonomy" id="2555898"/>
    <lineage>
        <taxon>Bacteria</taxon>
        <taxon>Pseudomonadati</taxon>
        <taxon>Pseudomonadota</taxon>
        <taxon>Alphaproteobacteria</taxon>
        <taxon>Sphingomonadales</taxon>
        <taxon>Sphingomonadaceae</taxon>
        <taxon>Sphingomonas</taxon>
    </lineage>
</organism>
<dbReference type="CDD" id="cd03010">
    <property type="entry name" value="TlpA_like_DsbE"/>
    <property type="match status" value="1"/>
</dbReference>
<keyword evidence="4" id="KW-1015">Disulfide bond</keyword>
<dbReference type="InterPro" id="IPR050553">
    <property type="entry name" value="Thioredoxin_ResA/DsbE_sf"/>
</dbReference>
<dbReference type="PANTHER" id="PTHR42852:SF6">
    <property type="entry name" value="THIOL:DISULFIDE INTERCHANGE PROTEIN DSBE"/>
    <property type="match status" value="1"/>
</dbReference>
<name>A0A4Y8ZQC5_9SPHN</name>
<dbReference type="GO" id="GO:0030288">
    <property type="term" value="C:outer membrane-bounded periplasmic space"/>
    <property type="evidence" value="ECO:0007669"/>
    <property type="project" value="InterPro"/>
</dbReference>
<dbReference type="InterPro" id="IPR013766">
    <property type="entry name" value="Thioredoxin_domain"/>
</dbReference>
<comment type="similarity">
    <text evidence="2">Belongs to the thioredoxin family. DsbE subfamily.</text>
</comment>
<evidence type="ECO:0000256" key="4">
    <source>
        <dbReference type="ARBA" id="ARBA00023157"/>
    </source>
</evidence>